<name>A0A1B6QQW4_SORBI</name>
<feature type="region of interest" description="Disordered" evidence="1">
    <location>
        <begin position="38"/>
        <end position="61"/>
    </location>
</feature>
<protein>
    <submittedName>
        <fullName evidence="2">Uncharacterized protein</fullName>
    </submittedName>
</protein>
<gene>
    <name evidence="2" type="ORF">SORBI_3001G527400</name>
</gene>
<evidence type="ECO:0000256" key="1">
    <source>
        <dbReference type="SAM" id="MobiDB-lite"/>
    </source>
</evidence>
<reference evidence="2 3" key="1">
    <citation type="journal article" date="2009" name="Nature">
        <title>The Sorghum bicolor genome and the diversification of grasses.</title>
        <authorList>
            <person name="Paterson A.H."/>
            <person name="Bowers J.E."/>
            <person name="Bruggmann R."/>
            <person name="Dubchak I."/>
            <person name="Grimwood J."/>
            <person name="Gundlach H."/>
            <person name="Haberer G."/>
            <person name="Hellsten U."/>
            <person name="Mitros T."/>
            <person name="Poliakov A."/>
            <person name="Schmutz J."/>
            <person name="Spannagl M."/>
            <person name="Tang H."/>
            <person name="Wang X."/>
            <person name="Wicker T."/>
            <person name="Bharti A.K."/>
            <person name="Chapman J."/>
            <person name="Feltus F.A."/>
            <person name="Gowik U."/>
            <person name="Grigoriev I.V."/>
            <person name="Lyons E."/>
            <person name="Maher C.A."/>
            <person name="Martis M."/>
            <person name="Narechania A."/>
            <person name="Otillar R.P."/>
            <person name="Penning B.W."/>
            <person name="Salamov A.A."/>
            <person name="Wang Y."/>
            <person name="Zhang L."/>
            <person name="Carpita N.C."/>
            <person name="Freeling M."/>
            <person name="Gingle A.R."/>
            <person name="Hash C.T."/>
            <person name="Keller B."/>
            <person name="Klein P."/>
            <person name="Kresovich S."/>
            <person name="McCann M.C."/>
            <person name="Ming R."/>
            <person name="Peterson D.G."/>
            <person name="Mehboob-ur-Rahman"/>
            <person name="Ware D."/>
            <person name="Westhoff P."/>
            <person name="Mayer K.F."/>
            <person name="Messing J."/>
            <person name="Rokhsar D.S."/>
        </authorList>
    </citation>
    <scope>NUCLEOTIDE SEQUENCE [LARGE SCALE GENOMIC DNA]</scope>
    <source>
        <strain evidence="3">cv. BTx623</strain>
    </source>
</reference>
<organism evidence="2 3">
    <name type="scientific">Sorghum bicolor</name>
    <name type="common">Sorghum</name>
    <name type="synonym">Sorghum vulgare</name>
    <dbReference type="NCBI Taxonomy" id="4558"/>
    <lineage>
        <taxon>Eukaryota</taxon>
        <taxon>Viridiplantae</taxon>
        <taxon>Streptophyta</taxon>
        <taxon>Embryophyta</taxon>
        <taxon>Tracheophyta</taxon>
        <taxon>Spermatophyta</taxon>
        <taxon>Magnoliopsida</taxon>
        <taxon>Liliopsida</taxon>
        <taxon>Poales</taxon>
        <taxon>Poaceae</taxon>
        <taxon>PACMAD clade</taxon>
        <taxon>Panicoideae</taxon>
        <taxon>Andropogonodae</taxon>
        <taxon>Andropogoneae</taxon>
        <taxon>Sorghinae</taxon>
        <taxon>Sorghum</taxon>
    </lineage>
</organism>
<evidence type="ECO:0000313" key="3">
    <source>
        <dbReference type="Proteomes" id="UP000000768"/>
    </source>
</evidence>
<dbReference type="EMBL" id="CM000760">
    <property type="protein sequence ID" value="KXG40309.1"/>
    <property type="molecule type" value="Genomic_DNA"/>
</dbReference>
<proteinExistence type="predicted"/>
<accession>A0A1B6QQW4</accession>
<dbReference type="Proteomes" id="UP000000768">
    <property type="component" value="Chromosome 1"/>
</dbReference>
<keyword evidence="3" id="KW-1185">Reference proteome</keyword>
<dbReference type="Gramene" id="KXG40309">
    <property type="protein sequence ID" value="KXG40309"/>
    <property type="gene ID" value="SORBI_3001G527400"/>
</dbReference>
<dbReference type="AlphaFoldDB" id="A0A1B6QQW4"/>
<sequence>MGWATNPSLSSSAEIAHGYASAQTIPLVQPQRCTWPRPMATLGGAQGGLSGSGHRDRGAGGTSCRHAYKCFRQQAAHKSNTRKKTRRQESNFASHKHAGMPMCSATS</sequence>
<feature type="region of interest" description="Disordered" evidence="1">
    <location>
        <begin position="75"/>
        <end position="107"/>
    </location>
</feature>
<dbReference type="InParanoid" id="A0A1B6QQW4"/>
<reference evidence="3" key="2">
    <citation type="journal article" date="2018" name="Plant J.">
        <title>The Sorghum bicolor reference genome: improved assembly, gene annotations, a transcriptome atlas, and signatures of genome organization.</title>
        <authorList>
            <person name="McCormick R.F."/>
            <person name="Truong S.K."/>
            <person name="Sreedasyam A."/>
            <person name="Jenkins J."/>
            <person name="Shu S."/>
            <person name="Sims D."/>
            <person name="Kennedy M."/>
            <person name="Amirebrahimi M."/>
            <person name="Weers B.D."/>
            <person name="McKinley B."/>
            <person name="Mattison A."/>
            <person name="Morishige D.T."/>
            <person name="Grimwood J."/>
            <person name="Schmutz J."/>
            <person name="Mullet J.E."/>
        </authorList>
    </citation>
    <scope>NUCLEOTIDE SEQUENCE [LARGE SCALE GENOMIC DNA]</scope>
    <source>
        <strain evidence="3">cv. BTx623</strain>
    </source>
</reference>
<evidence type="ECO:0000313" key="2">
    <source>
        <dbReference type="EMBL" id="KXG40309.1"/>
    </source>
</evidence>